<evidence type="ECO:0000256" key="6">
    <source>
        <dbReference type="ARBA" id="ARBA00023010"/>
    </source>
</evidence>
<dbReference type="CTD" id="55746"/>
<dbReference type="GO" id="GO:0000972">
    <property type="term" value="P:transcription-dependent tethering of RNA polymerase II gene DNA at nuclear periphery"/>
    <property type="evidence" value="ECO:0007669"/>
    <property type="project" value="TreeGrafter"/>
</dbReference>
<dbReference type="GeneID" id="115620611"/>
<dbReference type="Gene3D" id="1.20.58.1380">
    <property type="match status" value="1"/>
</dbReference>
<keyword evidence="11" id="KW-1185">Reference proteome</keyword>
<dbReference type="PANTHER" id="PTHR13405">
    <property type="entry name" value="NUCLEAR PORE COMPLEX PROTEIN NUP133"/>
    <property type="match status" value="1"/>
</dbReference>
<dbReference type="SUPFAM" id="SSF117289">
    <property type="entry name" value="Nucleoporin domain"/>
    <property type="match status" value="1"/>
</dbReference>
<name>A0A6J2T3D4_DROLE</name>
<dbReference type="FunFam" id="1.25.40.700:FF:000002">
    <property type="entry name" value="Nup133"/>
    <property type="match status" value="1"/>
</dbReference>
<organism evidence="11 12">
    <name type="scientific">Drosophila lebanonensis</name>
    <name type="common">Fruit fly</name>
    <name type="synonym">Scaptodrosophila lebanonensis</name>
    <dbReference type="NCBI Taxonomy" id="7225"/>
    <lineage>
        <taxon>Eukaryota</taxon>
        <taxon>Metazoa</taxon>
        <taxon>Ecdysozoa</taxon>
        <taxon>Arthropoda</taxon>
        <taxon>Hexapoda</taxon>
        <taxon>Insecta</taxon>
        <taxon>Pterygota</taxon>
        <taxon>Neoptera</taxon>
        <taxon>Endopterygota</taxon>
        <taxon>Diptera</taxon>
        <taxon>Brachycera</taxon>
        <taxon>Muscomorpha</taxon>
        <taxon>Ephydroidea</taxon>
        <taxon>Drosophilidae</taxon>
        <taxon>Scaptodrosophila</taxon>
    </lineage>
</organism>
<accession>A0A6J2T3D4</accession>
<evidence type="ECO:0000256" key="7">
    <source>
        <dbReference type="ARBA" id="ARBA00023242"/>
    </source>
</evidence>
<gene>
    <name evidence="12" type="primary">LOC115620611</name>
</gene>
<dbReference type="Gene3D" id="1.25.40.700">
    <property type="match status" value="1"/>
</dbReference>
<dbReference type="GO" id="GO:0016973">
    <property type="term" value="P:poly(A)+ mRNA export from nucleus"/>
    <property type="evidence" value="ECO:0007669"/>
    <property type="project" value="TreeGrafter"/>
</dbReference>
<reference evidence="12" key="1">
    <citation type="submission" date="2025-08" db="UniProtKB">
        <authorList>
            <consortium name="RefSeq"/>
        </authorList>
    </citation>
    <scope>IDENTIFICATION</scope>
    <source>
        <strain evidence="12">11010-0011.00</strain>
        <tissue evidence="12">Whole body</tissue>
    </source>
</reference>
<dbReference type="InterPro" id="IPR014908">
    <property type="entry name" value="Nucleoporin_Nup133/Nup155_N"/>
</dbReference>
<dbReference type="InterPro" id="IPR037624">
    <property type="entry name" value="Nup133-like"/>
</dbReference>
<dbReference type="OrthoDB" id="103454at2759"/>
<keyword evidence="5" id="KW-0653">Protein transport</keyword>
<dbReference type="FunFam" id="1.20.58.1380:FF:000002">
    <property type="entry name" value="Nup133"/>
    <property type="match status" value="1"/>
</dbReference>
<sequence length="1209" mass="136456">MSQLERNMQKQLLGTPRESRESPGQRYSNPSANSTRKSFMSFFGGNGNDGFSPGSLKKSGLSNSRLSLSIRSNQSISGIKSDYNVVESFGSPLPVAVNEALTFKEGSCNVSAKCAQNGWAWVVQGRRLLIWQYKESSQGIKTGSPPRSLKPQRRGGSLAQCRELTLPHSDIGHKSSLVSVFQTEGQQMASCIAVSAPGDVRFWVSIAHDGNSVDLTNILDGQEFVQLLNLPAQNGYLAVTTTCNLVFLRVCLTNGRYTLHHKAIKPATSFLGGFGKKFASILIGMNNSGEKDQLLVGMCSESNSNDGQTIVAVLSDRSLQRWCLSNKGSTEQLIYEDVQLVDTIRKEFQQKFWNVRLSPDNVEIEMHLLDFHVFKGKAYILAGAVNAAHAPQMCYAVVMATADTDCMRLESFTPLKLNKFYMANTMQDCLSLRFIVSSTHIYLYTSKVVYPLHLLNTAPTGEPEAEKVEFHQLDDRILCAAICNHIPLFLSRTHGLVSITPGDFDSTEVLNMSTCNTPDLFAPASFYVSSNLHEQSTLSGSCNKLNIFELDPDDVYSEMGDEVCHLKAAFLYSLKRNNKMANTVINELNRRFSESDPDGTPVDAYKLDRAVIGIAEDLAEDLPIFDPRWEDACQDHDINRHGLGSSRSMQIITQLRDKSTALQHFIEFLHSNGFWDKLNVLPNGSNMAKPTCYILADISEKIVAAIALRTIQSKMPKPIDAVIEATVAQWDEKPQGSLTVQDIFYVKLCKFQHIFEAFVDVADECVATQEQTTATVAQFILDINSIVLHILGEVLKYREQNAGFFMPASNKVDSYENLPWTAVSGRVGARDSLTRLIDITLRYAAHSVNEINLKQNMYQQMVELTDIVLDGRKNYLESVRDVEKYNVLQQQFEAHRNELISILIKDKQYEYAAKLAEKFLDFQSLVIICDETNDKERLEDYTRKFEDFDFSQFAINWHLRQKRPGEVFERFKGNQSALAQFMRDHPSLGWIQLMFNGDFERAGRVLFELGQNETEFAARKKSMLALAKLAVLAAADPNLTPQIDQINADLLIIEYQEHLGHDVLQSFGFDATDQKVLKVEEIINLYITEENETANEFDFRKALELLNFVDQPYDMRHKVWCAAIKRDNWSDYDPNNAVDYMQQLLFFKVIKVSKSLGQDSDSFLPPIEDFLDSSELGNLPQQKSFQYLLKLTYEYVADLFKQPDESMEM</sequence>
<keyword evidence="3" id="KW-0813">Transport</keyword>
<keyword evidence="6" id="KW-0811">Translocation</keyword>
<dbReference type="GO" id="GO:0006606">
    <property type="term" value="P:protein import into nucleus"/>
    <property type="evidence" value="ECO:0007669"/>
    <property type="project" value="TreeGrafter"/>
</dbReference>
<keyword evidence="7" id="KW-0539">Nucleus</keyword>
<dbReference type="RefSeq" id="XP_030369788.1">
    <property type="nucleotide sequence ID" value="XM_030513928.1"/>
</dbReference>
<dbReference type="PANTHER" id="PTHR13405:SF11">
    <property type="entry name" value="NUCLEAR PORE COMPLEX PROTEIN NUP133"/>
    <property type="match status" value="1"/>
</dbReference>
<dbReference type="GO" id="GO:0031080">
    <property type="term" value="C:nuclear pore outer ring"/>
    <property type="evidence" value="ECO:0007669"/>
    <property type="project" value="TreeGrafter"/>
</dbReference>
<evidence type="ECO:0000256" key="8">
    <source>
        <dbReference type="SAM" id="MobiDB-lite"/>
    </source>
</evidence>
<proteinExistence type="inferred from homology"/>
<protein>
    <submittedName>
        <fullName evidence="12">Nuclear pore complex protein Nup133</fullName>
    </submittedName>
</protein>
<feature type="compositionally biased region" description="Polar residues" evidence="8">
    <location>
        <begin position="1"/>
        <end position="12"/>
    </location>
</feature>
<evidence type="ECO:0000256" key="2">
    <source>
        <dbReference type="ARBA" id="ARBA00005569"/>
    </source>
</evidence>
<dbReference type="AlphaFoldDB" id="A0A6J2T3D4"/>
<feature type="compositionally biased region" description="Polar residues" evidence="8">
    <location>
        <begin position="25"/>
        <end position="37"/>
    </location>
</feature>
<dbReference type="InterPro" id="IPR007187">
    <property type="entry name" value="Nucleoporin_Nup133/Nup155_C"/>
</dbReference>
<evidence type="ECO:0000313" key="11">
    <source>
        <dbReference type="Proteomes" id="UP000504634"/>
    </source>
</evidence>
<feature type="domain" description="Nucleoporin Nup133/Nup155-like N-terminal" evidence="10">
    <location>
        <begin position="84"/>
        <end position="456"/>
    </location>
</feature>
<evidence type="ECO:0000259" key="10">
    <source>
        <dbReference type="Pfam" id="PF08801"/>
    </source>
</evidence>
<dbReference type="Proteomes" id="UP000504634">
    <property type="component" value="Unplaced"/>
</dbReference>
<evidence type="ECO:0000256" key="4">
    <source>
        <dbReference type="ARBA" id="ARBA00022816"/>
    </source>
</evidence>
<evidence type="ECO:0000256" key="3">
    <source>
        <dbReference type="ARBA" id="ARBA00022448"/>
    </source>
</evidence>
<feature type="region of interest" description="Disordered" evidence="8">
    <location>
        <begin position="1"/>
        <end position="39"/>
    </location>
</feature>
<dbReference type="Gene3D" id="2.130.10.10">
    <property type="entry name" value="YVTN repeat-like/Quinoprotein amine dehydrogenase"/>
    <property type="match status" value="1"/>
</dbReference>
<evidence type="ECO:0000256" key="5">
    <source>
        <dbReference type="ARBA" id="ARBA00022927"/>
    </source>
</evidence>
<dbReference type="Pfam" id="PF03177">
    <property type="entry name" value="Nucleoporin_C"/>
    <property type="match status" value="1"/>
</dbReference>
<comment type="similarity">
    <text evidence="2">Belongs to the nucleoporin Nup133 family.</text>
</comment>
<comment type="subcellular location">
    <subcellularLocation>
        <location evidence="1">Nucleus envelope</location>
    </subcellularLocation>
</comment>
<evidence type="ECO:0000256" key="1">
    <source>
        <dbReference type="ARBA" id="ARBA00004259"/>
    </source>
</evidence>
<evidence type="ECO:0000313" key="12">
    <source>
        <dbReference type="RefSeq" id="XP_030369788.1"/>
    </source>
</evidence>
<keyword evidence="4" id="KW-0509">mRNA transport</keyword>
<dbReference type="Pfam" id="PF08801">
    <property type="entry name" value="Nucleoporin_N"/>
    <property type="match status" value="1"/>
</dbReference>
<dbReference type="InterPro" id="IPR015943">
    <property type="entry name" value="WD40/YVTN_repeat-like_dom_sf"/>
</dbReference>
<evidence type="ECO:0000259" key="9">
    <source>
        <dbReference type="Pfam" id="PF03177"/>
    </source>
</evidence>
<feature type="domain" description="Nucleoporin Nup133/Nup155-like C-terminal" evidence="9">
    <location>
        <begin position="850"/>
        <end position="1075"/>
    </location>
</feature>
<dbReference type="GO" id="GO:0017056">
    <property type="term" value="F:structural constituent of nuclear pore"/>
    <property type="evidence" value="ECO:0007669"/>
    <property type="project" value="InterPro"/>
</dbReference>